<dbReference type="SUPFAM" id="SSF55781">
    <property type="entry name" value="GAF domain-like"/>
    <property type="match status" value="1"/>
</dbReference>
<dbReference type="InterPro" id="IPR003018">
    <property type="entry name" value="GAF"/>
</dbReference>
<dbReference type="PANTHER" id="PTHR43102:SF2">
    <property type="entry name" value="GAF DOMAIN-CONTAINING PROTEIN"/>
    <property type="match status" value="1"/>
</dbReference>
<dbReference type="Gene3D" id="3.30.70.270">
    <property type="match status" value="1"/>
</dbReference>
<protein>
    <recommendedName>
        <fullName evidence="1">GAF domain-containing protein</fullName>
    </recommendedName>
</protein>
<dbReference type="Gene3D" id="3.30.450.40">
    <property type="match status" value="1"/>
</dbReference>
<evidence type="ECO:0000313" key="3">
    <source>
        <dbReference type="Proteomes" id="UP001165089"/>
    </source>
</evidence>
<gene>
    <name evidence="2" type="ORF">GETHPA_16660</name>
</gene>
<dbReference type="Pfam" id="PF01590">
    <property type="entry name" value="GAF"/>
    <property type="match status" value="1"/>
</dbReference>
<dbReference type="InterPro" id="IPR029016">
    <property type="entry name" value="GAF-like_dom_sf"/>
</dbReference>
<comment type="caution">
    <text evidence="2">The sequence shown here is derived from an EMBL/GenBank/DDBJ whole genome shotgun (WGS) entry which is preliminary data.</text>
</comment>
<dbReference type="EMBL" id="BSDD01000003">
    <property type="protein sequence ID" value="GLH70133.1"/>
    <property type="molecule type" value="Genomic_DNA"/>
</dbReference>
<accession>A0ABQ5Q631</accession>
<keyword evidence="3" id="KW-1185">Reference proteome</keyword>
<reference evidence="2 3" key="1">
    <citation type="journal article" date="2023" name="Antonie Van Leeuwenhoek">
        <title>Mesoterricola silvestris gen. nov., sp. nov., Mesoterricola sediminis sp. nov., Geothrix oryzae sp. nov., Geothrix edaphica sp. nov., Geothrix rubra sp. nov., and Geothrix limicola sp. nov., six novel members of Acidobacteriota isolated from soils.</title>
        <authorList>
            <person name="Itoh H."/>
            <person name="Sugisawa Y."/>
            <person name="Mise K."/>
            <person name="Xu Z."/>
            <person name="Kuniyasu M."/>
            <person name="Ushijima N."/>
            <person name="Kawano K."/>
            <person name="Kobayashi E."/>
            <person name="Shiratori Y."/>
            <person name="Masuda Y."/>
            <person name="Senoo K."/>
        </authorList>
    </citation>
    <scope>NUCLEOTIDE SEQUENCE [LARGE SCALE GENOMIC DNA]</scope>
    <source>
        <strain evidence="2 3">Red803</strain>
    </source>
</reference>
<evidence type="ECO:0000259" key="1">
    <source>
        <dbReference type="SMART" id="SM00065"/>
    </source>
</evidence>
<dbReference type="Proteomes" id="UP001165089">
    <property type="component" value="Unassembled WGS sequence"/>
</dbReference>
<evidence type="ECO:0000313" key="2">
    <source>
        <dbReference type="EMBL" id="GLH70133.1"/>
    </source>
</evidence>
<dbReference type="PANTHER" id="PTHR43102">
    <property type="entry name" value="SLR1143 PROTEIN"/>
    <property type="match status" value="1"/>
</dbReference>
<name>A0ABQ5Q631_9BACT</name>
<organism evidence="2 3">
    <name type="scientific">Geothrix rubra</name>
    <dbReference type="NCBI Taxonomy" id="2927977"/>
    <lineage>
        <taxon>Bacteria</taxon>
        <taxon>Pseudomonadati</taxon>
        <taxon>Acidobacteriota</taxon>
        <taxon>Holophagae</taxon>
        <taxon>Holophagales</taxon>
        <taxon>Holophagaceae</taxon>
        <taxon>Geothrix</taxon>
    </lineage>
</organism>
<sequence length="365" mass="40385">MEVDRVIRWQPVRAFPAGVEYSRDVLGGCVAKTGGQARKKVDHLAALANLLAENSADPAHLFEHGLALLMERLQAERAMLTRVAGLGHEVFWWAADDEIAMHRIFQNPEKGYCPWVMAHPERPLVVRDALAEPMWRESAAWTDLGIRAYAGVALRNGNKVIGTLCVQASEARVFGRGALTLLKALGHLFSKTLETEHLKQELQATRDALELSSAVVQDSALQSARSGLPNRRYLEIWLRATVFLARRRNEQMALTLWTQPMEKGLKARIQAVSDALRGEDLLVELAADQYLLLMPHTTPDGAAILLARVRESLGTHPSGGTLWDPQGEDLSLREALRRASRAMAEARSQGQPLVWQVEQASVPGP</sequence>
<dbReference type="InterPro" id="IPR029787">
    <property type="entry name" value="Nucleotide_cyclase"/>
</dbReference>
<proteinExistence type="predicted"/>
<feature type="domain" description="GAF" evidence="1">
    <location>
        <begin position="57"/>
        <end position="203"/>
    </location>
</feature>
<dbReference type="SMART" id="SM00065">
    <property type="entry name" value="GAF"/>
    <property type="match status" value="1"/>
</dbReference>
<dbReference type="SUPFAM" id="SSF55073">
    <property type="entry name" value="Nucleotide cyclase"/>
    <property type="match status" value="1"/>
</dbReference>
<dbReference type="InterPro" id="IPR043128">
    <property type="entry name" value="Rev_trsase/Diguanyl_cyclase"/>
</dbReference>